<evidence type="ECO:0008006" key="4">
    <source>
        <dbReference type="Google" id="ProtNLM"/>
    </source>
</evidence>
<dbReference type="EMBL" id="MFLV01000022">
    <property type="protein sequence ID" value="OGG71457.1"/>
    <property type="molecule type" value="Genomic_DNA"/>
</dbReference>
<protein>
    <recommendedName>
        <fullName evidence="4">General secretion pathway GspH domain-containing protein</fullName>
    </recommendedName>
</protein>
<dbReference type="PROSITE" id="PS00409">
    <property type="entry name" value="PROKAR_NTER_METHYL"/>
    <property type="match status" value="1"/>
</dbReference>
<name>A0A1F6ECW7_9BACT</name>
<sequence>MRESGAGFSLVELMVVIGLVTAISAVILFNQSAFQNSILLGNLVYDVAISVREAQTYGISTRGTSASLFTSAYGIHFSSNTNTTQVPSIISYLLFADIAADDGLYVSGADQPVRTLSIQSGYKIEKLCMTISPNPEECSVPGGQVWIADVSFKRPYPDARIKVDPGTGFVVATGLKVVLKSPKGDTRYVEILQTGQLSIQQHL</sequence>
<keyword evidence="1" id="KW-1133">Transmembrane helix</keyword>
<dbReference type="InterPro" id="IPR012902">
    <property type="entry name" value="N_methyl_site"/>
</dbReference>
<proteinExistence type="predicted"/>
<gene>
    <name evidence="2" type="ORF">A3A35_03365</name>
</gene>
<keyword evidence="1" id="KW-0812">Transmembrane</keyword>
<feature type="transmembrane region" description="Helical" evidence="1">
    <location>
        <begin position="6"/>
        <end position="29"/>
    </location>
</feature>
<dbReference type="STRING" id="1798508.A3A35_03365"/>
<comment type="caution">
    <text evidence="2">The sequence shown here is derived from an EMBL/GenBank/DDBJ whole genome shotgun (WGS) entry which is preliminary data.</text>
</comment>
<organism evidence="2 3">
    <name type="scientific">Candidatus Kaiserbacteria bacterium RIFCSPLOWO2_01_FULL_51_21</name>
    <dbReference type="NCBI Taxonomy" id="1798508"/>
    <lineage>
        <taxon>Bacteria</taxon>
        <taxon>Candidatus Kaiseribacteriota</taxon>
    </lineage>
</organism>
<evidence type="ECO:0000313" key="2">
    <source>
        <dbReference type="EMBL" id="OGG71457.1"/>
    </source>
</evidence>
<reference evidence="2 3" key="1">
    <citation type="journal article" date="2016" name="Nat. Commun.">
        <title>Thousands of microbial genomes shed light on interconnected biogeochemical processes in an aquifer system.</title>
        <authorList>
            <person name="Anantharaman K."/>
            <person name="Brown C.T."/>
            <person name="Hug L.A."/>
            <person name="Sharon I."/>
            <person name="Castelle C.J."/>
            <person name="Probst A.J."/>
            <person name="Thomas B.C."/>
            <person name="Singh A."/>
            <person name="Wilkins M.J."/>
            <person name="Karaoz U."/>
            <person name="Brodie E.L."/>
            <person name="Williams K.H."/>
            <person name="Hubbard S.S."/>
            <person name="Banfield J.F."/>
        </authorList>
    </citation>
    <scope>NUCLEOTIDE SEQUENCE [LARGE SCALE GENOMIC DNA]</scope>
</reference>
<evidence type="ECO:0000256" key="1">
    <source>
        <dbReference type="SAM" id="Phobius"/>
    </source>
</evidence>
<dbReference type="Proteomes" id="UP000179115">
    <property type="component" value="Unassembled WGS sequence"/>
</dbReference>
<accession>A0A1F6ECW7</accession>
<evidence type="ECO:0000313" key="3">
    <source>
        <dbReference type="Proteomes" id="UP000179115"/>
    </source>
</evidence>
<keyword evidence="1" id="KW-0472">Membrane</keyword>
<dbReference type="AlphaFoldDB" id="A0A1F6ECW7"/>